<evidence type="ECO:0000256" key="1">
    <source>
        <dbReference type="SAM" id="MobiDB-lite"/>
    </source>
</evidence>
<protein>
    <submittedName>
        <fullName evidence="2">Uncharacterized protein</fullName>
    </submittedName>
</protein>
<evidence type="ECO:0000313" key="2">
    <source>
        <dbReference type="EMBL" id="GIY89619.1"/>
    </source>
</evidence>
<sequence length="133" mass="15591">MSSFKFCPEDIRSPPKEKENRFCKTGVLKNPFTYLSYKMTLPSANERNSHQITIEPKEKRKSRDTKPGRPQEEKGKKMKIAENSSSEEKIDIRMPSNYDDFNDTQKKKVWYVSNLCLLKRCLIPGMDLNPQTR</sequence>
<dbReference type="AlphaFoldDB" id="A0AAV4X501"/>
<evidence type="ECO:0000313" key="3">
    <source>
        <dbReference type="Proteomes" id="UP001054945"/>
    </source>
</evidence>
<gene>
    <name evidence="2" type="ORF">CEXT_258741</name>
</gene>
<dbReference type="Proteomes" id="UP001054945">
    <property type="component" value="Unassembled WGS sequence"/>
</dbReference>
<feature type="region of interest" description="Disordered" evidence="1">
    <location>
        <begin position="43"/>
        <end position="98"/>
    </location>
</feature>
<accession>A0AAV4X501</accession>
<feature type="compositionally biased region" description="Polar residues" evidence="1">
    <location>
        <begin position="43"/>
        <end position="52"/>
    </location>
</feature>
<reference evidence="2 3" key="1">
    <citation type="submission" date="2021-06" db="EMBL/GenBank/DDBJ databases">
        <title>Caerostris extrusa draft genome.</title>
        <authorList>
            <person name="Kono N."/>
            <person name="Arakawa K."/>
        </authorList>
    </citation>
    <scope>NUCLEOTIDE SEQUENCE [LARGE SCALE GENOMIC DNA]</scope>
</reference>
<proteinExistence type="predicted"/>
<dbReference type="EMBL" id="BPLR01017234">
    <property type="protein sequence ID" value="GIY89619.1"/>
    <property type="molecule type" value="Genomic_DNA"/>
</dbReference>
<comment type="caution">
    <text evidence="2">The sequence shown here is derived from an EMBL/GenBank/DDBJ whole genome shotgun (WGS) entry which is preliminary data.</text>
</comment>
<keyword evidence="3" id="KW-1185">Reference proteome</keyword>
<feature type="compositionally biased region" description="Basic and acidic residues" evidence="1">
    <location>
        <begin position="64"/>
        <end position="75"/>
    </location>
</feature>
<organism evidence="2 3">
    <name type="scientific">Caerostris extrusa</name>
    <name type="common">Bark spider</name>
    <name type="synonym">Caerostris bankana</name>
    <dbReference type="NCBI Taxonomy" id="172846"/>
    <lineage>
        <taxon>Eukaryota</taxon>
        <taxon>Metazoa</taxon>
        <taxon>Ecdysozoa</taxon>
        <taxon>Arthropoda</taxon>
        <taxon>Chelicerata</taxon>
        <taxon>Arachnida</taxon>
        <taxon>Araneae</taxon>
        <taxon>Araneomorphae</taxon>
        <taxon>Entelegynae</taxon>
        <taxon>Araneoidea</taxon>
        <taxon>Araneidae</taxon>
        <taxon>Caerostris</taxon>
    </lineage>
</organism>
<name>A0AAV4X501_CAEEX</name>